<proteinExistence type="predicted"/>
<keyword evidence="2" id="KW-1185">Reference proteome</keyword>
<dbReference type="EMBL" id="JADGIZ020000003">
    <property type="protein sequence ID" value="KAL2919326.1"/>
    <property type="molecule type" value="Genomic_DNA"/>
</dbReference>
<accession>A0ABR4NIH1</accession>
<organism evidence="1 2">
    <name type="scientific">Polyrhizophydium stewartii</name>
    <dbReference type="NCBI Taxonomy" id="2732419"/>
    <lineage>
        <taxon>Eukaryota</taxon>
        <taxon>Fungi</taxon>
        <taxon>Fungi incertae sedis</taxon>
        <taxon>Chytridiomycota</taxon>
        <taxon>Chytridiomycota incertae sedis</taxon>
        <taxon>Chytridiomycetes</taxon>
        <taxon>Rhizophydiales</taxon>
        <taxon>Rhizophydiales incertae sedis</taxon>
        <taxon>Polyrhizophydium</taxon>
    </lineage>
</organism>
<dbReference type="Gene3D" id="1.20.5.370">
    <property type="match status" value="1"/>
</dbReference>
<dbReference type="InterPro" id="IPR014751">
    <property type="entry name" value="XRCC4-like_C"/>
</dbReference>
<reference evidence="1 2" key="1">
    <citation type="submission" date="2023-09" db="EMBL/GenBank/DDBJ databases">
        <title>Pangenome analysis of Batrachochytrium dendrobatidis and related Chytrids.</title>
        <authorList>
            <person name="Yacoub M.N."/>
            <person name="Stajich J.E."/>
            <person name="James T.Y."/>
        </authorList>
    </citation>
    <scope>NUCLEOTIDE SEQUENCE [LARGE SCALE GENOMIC DNA]</scope>
    <source>
        <strain evidence="1 2">JEL0888</strain>
    </source>
</reference>
<gene>
    <name evidence="1" type="ORF">HK105_200969</name>
</gene>
<protein>
    <submittedName>
        <fullName evidence="1">Uncharacterized protein</fullName>
    </submittedName>
</protein>
<comment type="caution">
    <text evidence="1">The sequence shown here is derived from an EMBL/GenBank/DDBJ whole genome shotgun (WGS) entry which is preliminary data.</text>
</comment>
<evidence type="ECO:0000313" key="1">
    <source>
        <dbReference type="EMBL" id="KAL2919326.1"/>
    </source>
</evidence>
<dbReference type="Proteomes" id="UP001527925">
    <property type="component" value="Unassembled WGS sequence"/>
</dbReference>
<evidence type="ECO:0000313" key="2">
    <source>
        <dbReference type="Proteomes" id="UP001527925"/>
    </source>
</evidence>
<dbReference type="SUPFAM" id="SSF58022">
    <property type="entry name" value="XRCC4, C-terminal oligomerization domain"/>
    <property type="match status" value="1"/>
</dbReference>
<name>A0ABR4NIH1_9FUNG</name>
<sequence length="62" mass="7502">MELQARCEAMQQQRDEALAAHDRWVREFKEEHDMALFKKFKDVLNAKKQKIREQQKINDELG</sequence>